<evidence type="ECO:0000256" key="1">
    <source>
        <dbReference type="ARBA" id="ARBA00022434"/>
    </source>
</evidence>
<dbReference type="GO" id="GO:0005829">
    <property type="term" value="C:cytosol"/>
    <property type="evidence" value="ECO:0007669"/>
    <property type="project" value="TreeGrafter"/>
</dbReference>
<gene>
    <name evidence="5" type="ORF">FNU76_14940</name>
</gene>
<dbReference type="GO" id="GO:0004322">
    <property type="term" value="F:ferroxidase activity"/>
    <property type="evidence" value="ECO:0007669"/>
    <property type="project" value="TreeGrafter"/>
</dbReference>
<evidence type="ECO:0000259" key="4">
    <source>
        <dbReference type="PROSITE" id="PS50905"/>
    </source>
</evidence>
<evidence type="ECO:0000313" key="6">
    <source>
        <dbReference type="Proteomes" id="UP000317550"/>
    </source>
</evidence>
<sequence>MFNTPHMTDVATLRSRAREHIERGAVTSGYQGNSEVVVRLLNDALATELICVLRYKHHHFMASGLNSESVALEFAEHAKEEMLHADALAKRIVQLGGVPDMTPDTLSQRSHAEYVVGGSLLEMIQENLVAERIAIDSYRETIAYLGSNDPTTRRMLEEILATEEEHADELAGMLGNLAPVARIRAVGRPV</sequence>
<dbReference type="PANTHER" id="PTHR30295">
    <property type="entry name" value="BACTERIOFERRITIN"/>
    <property type="match status" value="1"/>
</dbReference>
<evidence type="ECO:0000256" key="3">
    <source>
        <dbReference type="PIRSR" id="PIRSR018063-50"/>
    </source>
</evidence>
<dbReference type="InterPro" id="IPR012347">
    <property type="entry name" value="Ferritin-like"/>
</dbReference>
<feature type="binding site" evidence="3">
    <location>
        <position position="163"/>
    </location>
    <ligand>
        <name>Fe cation</name>
        <dbReference type="ChEBI" id="CHEBI:24875"/>
    </ligand>
</feature>
<organism evidence="5 6">
    <name type="scientific">Chitinimonas arctica</name>
    <dbReference type="NCBI Taxonomy" id="2594795"/>
    <lineage>
        <taxon>Bacteria</taxon>
        <taxon>Pseudomonadati</taxon>
        <taxon>Pseudomonadota</taxon>
        <taxon>Betaproteobacteria</taxon>
        <taxon>Neisseriales</taxon>
        <taxon>Chitinibacteraceae</taxon>
        <taxon>Chitinimonas</taxon>
    </lineage>
</organism>
<dbReference type="InterPro" id="IPR009078">
    <property type="entry name" value="Ferritin-like_SF"/>
</dbReference>
<protein>
    <submittedName>
        <fullName evidence="5">Bacterioferritin</fullName>
    </submittedName>
</protein>
<name>A0A516SHC8_9NEIS</name>
<feature type="binding site" evidence="3">
    <location>
        <position position="131"/>
    </location>
    <ligand>
        <name>Fe cation</name>
        <dbReference type="ChEBI" id="CHEBI:24875"/>
    </ligand>
</feature>
<dbReference type="OrthoDB" id="9797687at2"/>
<keyword evidence="6" id="KW-1185">Reference proteome</keyword>
<feature type="binding site" evidence="3">
    <location>
        <position position="166"/>
    </location>
    <ligand>
        <name>Fe cation</name>
        <dbReference type="ChEBI" id="CHEBI:24875"/>
    </ligand>
</feature>
<dbReference type="AlphaFoldDB" id="A0A516SHC8"/>
<dbReference type="Gene3D" id="1.20.1260.10">
    <property type="match status" value="1"/>
</dbReference>
<dbReference type="KEGG" id="cari:FNU76_14940"/>
<dbReference type="InterPro" id="IPR008331">
    <property type="entry name" value="Ferritin_DPS_dom"/>
</dbReference>
<dbReference type="SUPFAM" id="SSF47240">
    <property type="entry name" value="Ferritin-like"/>
    <property type="match status" value="1"/>
</dbReference>
<dbReference type="EMBL" id="CP041730">
    <property type="protein sequence ID" value="QDQ27545.1"/>
    <property type="molecule type" value="Genomic_DNA"/>
</dbReference>
<dbReference type="PROSITE" id="PS50905">
    <property type="entry name" value="FERRITIN_LIKE"/>
    <property type="match status" value="1"/>
</dbReference>
<dbReference type="PIRSF" id="PIRSF018063">
    <property type="entry name" value="Ferrtn_UCP018063"/>
    <property type="match status" value="1"/>
</dbReference>
<keyword evidence="3" id="KW-0479">Metal-binding</keyword>
<evidence type="ECO:0000256" key="2">
    <source>
        <dbReference type="ARBA" id="ARBA00023004"/>
    </source>
</evidence>
<accession>A0A516SHC8</accession>
<feature type="binding site" evidence="3">
    <location>
        <position position="48"/>
    </location>
    <ligand>
        <name>Fe cation</name>
        <dbReference type="ChEBI" id="CHEBI:24875"/>
    </ligand>
</feature>
<feature type="binding site" evidence="3">
    <location>
        <position position="84"/>
    </location>
    <ligand>
        <name>Fe cation</name>
        <dbReference type="ChEBI" id="CHEBI:24875"/>
    </ligand>
</feature>
<feature type="domain" description="Ferritin-like diiron" evidence="4">
    <location>
        <begin position="31"/>
        <end position="181"/>
    </location>
</feature>
<dbReference type="GO" id="GO:0020037">
    <property type="term" value="F:heme binding"/>
    <property type="evidence" value="ECO:0007669"/>
    <property type="project" value="TreeGrafter"/>
</dbReference>
<dbReference type="PANTHER" id="PTHR30295:SF1">
    <property type="entry name" value="DNA PROTECTION DURING STARVATION PROTEIN"/>
    <property type="match status" value="1"/>
</dbReference>
<reference evidence="6" key="1">
    <citation type="submission" date="2019-07" db="EMBL/GenBank/DDBJ databases">
        <title>Chitinimonas sp. nov., isolated from Ny-Alesund, arctica soil.</title>
        <authorList>
            <person name="Xu Q."/>
            <person name="Peng F."/>
        </authorList>
    </citation>
    <scope>NUCLEOTIDE SEQUENCE [LARGE SCALE GENOMIC DNA]</scope>
    <source>
        <strain evidence="6">R3-44</strain>
    </source>
</reference>
<dbReference type="Proteomes" id="UP000317550">
    <property type="component" value="Chromosome"/>
</dbReference>
<dbReference type="InterPro" id="IPR014490">
    <property type="entry name" value="Dps-like"/>
</dbReference>
<dbReference type="GO" id="GO:0008199">
    <property type="term" value="F:ferric iron binding"/>
    <property type="evidence" value="ECO:0007669"/>
    <property type="project" value="InterPro"/>
</dbReference>
<dbReference type="InterPro" id="IPR009040">
    <property type="entry name" value="Ferritin-like_diiron"/>
</dbReference>
<keyword evidence="1" id="KW-0409">Iron storage</keyword>
<proteinExistence type="predicted"/>
<dbReference type="GO" id="GO:0006879">
    <property type="term" value="P:intracellular iron ion homeostasis"/>
    <property type="evidence" value="ECO:0007669"/>
    <property type="project" value="UniProtKB-KW"/>
</dbReference>
<dbReference type="CDD" id="cd00657">
    <property type="entry name" value="Ferritin_like"/>
    <property type="match status" value="1"/>
</dbReference>
<keyword evidence="2 3" id="KW-0408">Iron</keyword>
<dbReference type="Pfam" id="PF00210">
    <property type="entry name" value="Ferritin"/>
    <property type="match status" value="1"/>
</dbReference>
<evidence type="ECO:0000313" key="5">
    <source>
        <dbReference type="EMBL" id="QDQ27545.1"/>
    </source>
</evidence>
<dbReference type="RefSeq" id="WP_144278938.1">
    <property type="nucleotide sequence ID" value="NZ_CP041730.1"/>
</dbReference>